<dbReference type="STRING" id="35608.A0A2U1Q2P4"/>
<dbReference type="PANTHER" id="PTHR34560">
    <property type="entry name" value="POLYKETIDE CYCLASE/DEHYDRASE/LIPID TRANSPORT SUPERFAMILY PROTEIN"/>
    <property type="match status" value="1"/>
</dbReference>
<dbReference type="Proteomes" id="UP000245207">
    <property type="component" value="Unassembled WGS sequence"/>
</dbReference>
<gene>
    <name evidence="1" type="ORF">CTI12_AA081350</name>
</gene>
<sequence length="122" mass="13667">MENISQYRDNLDKTLMSSDLSNVESVKMLVENQMSKSTQSEDQEYREVLVQKRTKEVANLLSMLRSASGKATEGLKANEIPHGGWKIKQDNQDCRVMYREGPAGTPFHTLLVEGYVDGPACA</sequence>
<comment type="caution">
    <text evidence="1">The sequence shown here is derived from an EMBL/GenBank/DDBJ whole genome shotgun (WGS) entry which is preliminary data.</text>
</comment>
<dbReference type="EMBL" id="PKPP01000478">
    <property type="protein sequence ID" value="PWA92232.1"/>
    <property type="molecule type" value="Genomic_DNA"/>
</dbReference>
<organism evidence="1 2">
    <name type="scientific">Artemisia annua</name>
    <name type="common">Sweet wormwood</name>
    <dbReference type="NCBI Taxonomy" id="35608"/>
    <lineage>
        <taxon>Eukaryota</taxon>
        <taxon>Viridiplantae</taxon>
        <taxon>Streptophyta</taxon>
        <taxon>Embryophyta</taxon>
        <taxon>Tracheophyta</taxon>
        <taxon>Spermatophyta</taxon>
        <taxon>Magnoliopsida</taxon>
        <taxon>eudicotyledons</taxon>
        <taxon>Gunneridae</taxon>
        <taxon>Pentapetalae</taxon>
        <taxon>asterids</taxon>
        <taxon>campanulids</taxon>
        <taxon>Asterales</taxon>
        <taxon>Asteraceae</taxon>
        <taxon>Asteroideae</taxon>
        <taxon>Anthemideae</taxon>
        <taxon>Artemisiinae</taxon>
        <taxon>Artemisia</taxon>
    </lineage>
</organism>
<protein>
    <submittedName>
        <fullName evidence="1">Uncharacterized protein</fullName>
    </submittedName>
</protein>
<reference evidence="1 2" key="1">
    <citation type="journal article" date="2018" name="Mol. Plant">
        <title>The genome of Artemisia annua provides insight into the evolution of Asteraceae family and artemisinin biosynthesis.</title>
        <authorList>
            <person name="Shen Q."/>
            <person name="Zhang L."/>
            <person name="Liao Z."/>
            <person name="Wang S."/>
            <person name="Yan T."/>
            <person name="Shi P."/>
            <person name="Liu M."/>
            <person name="Fu X."/>
            <person name="Pan Q."/>
            <person name="Wang Y."/>
            <person name="Lv Z."/>
            <person name="Lu X."/>
            <person name="Zhang F."/>
            <person name="Jiang W."/>
            <person name="Ma Y."/>
            <person name="Chen M."/>
            <person name="Hao X."/>
            <person name="Li L."/>
            <person name="Tang Y."/>
            <person name="Lv G."/>
            <person name="Zhou Y."/>
            <person name="Sun X."/>
            <person name="Brodelius P.E."/>
            <person name="Rose J.K.C."/>
            <person name="Tang K."/>
        </authorList>
    </citation>
    <scope>NUCLEOTIDE SEQUENCE [LARGE SCALE GENOMIC DNA]</scope>
    <source>
        <strain evidence="2">cv. Huhao1</strain>
        <tissue evidence="1">Leaf</tissue>
    </source>
</reference>
<dbReference type="OrthoDB" id="17317at2759"/>
<accession>A0A2U1Q2P4</accession>
<keyword evidence="2" id="KW-1185">Reference proteome</keyword>
<evidence type="ECO:0000313" key="2">
    <source>
        <dbReference type="Proteomes" id="UP000245207"/>
    </source>
</evidence>
<dbReference type="PANTHER" id="PTHR34560:SF1">
    <property type="entry name" value="START DOMAIN-CONTAINING PROTEIN"/>
    <property type="match status" value="1"/>
</dbReference>
<evidence type="ECO:0000313" key="1">
    <source>
        <dbReference type="EMBL" id="PWA92232.1"/>
    </source>
</evidence>
<dbReference type="AlphaFoldDB" id="A0A2U1Q2P4"/>
<name>A0A2U1Q2P4_ARTAN</name>
<proteinExistence type="predicted"/>